<evidence type="ECO:0000313" key="2">
    <source>
        <dbReference type="Proteomes" id="UP001219525"/>
    </source>
</evidence>
<name>A0AAD6UKQ6_9AGAR</name>
<proteinExistence type="predicted"/>
<sequence length="229" mass="25867">MSSQLPSFQRHALDFNLSSYRDRFEHHEKVMRARALATKTPLESGLQFTMDMEIPQQNSNSHSRLVPIVAPTSHVRNSTVSLRLLDPLQPGINMYSQVWAAAPIDVPDTRLVLKIIQPSMCRCPEPDDSWGWEYADPWDLAHKEAWVYRNLAHIQGLVIPYFFGLHTIITPSQETAWVLVLEFIPGPTGDVILRSKSMPMLQNFCRLGMAAAHGLARGGWALTDIRAPN</sequence>
<organism evidence="1 2">
    <name type="scientific">Mycena pura</name>
    <dbReference type="NCBI Taxonomy" id="153505"/>
    <lineage>
        <taxon>Eukaryota</taxon>
        <taxon>Fungi</taxon>
        <taxon>Dikarya</taxon>
        <taxon>Basidiomycota</taxon>
        <taxon>Agaricomycotina</taxon>
        <taxon>Agaricomycetes</taxon>
        <taxon>Agaricomycetidae</taxon>
        <taxon>Agaricales</taxon>
        <taxon>Marasmiineae</taxon>
        <taxon>Mycenaceae</taxon>
        <taxon>Mycena</taxon>
    </lineage>
</organism>
<dbReference type="AlphaFoldDB" id="A0AAD6UKQ6"/>
<evidence type="ECO:0000313" key="1">
    <source>
        <dbReference type="EMBL" id="KAJ7189373.1"/>
    </source>
</evidence>
<feature type="non-terminal residue" evidence="1">
    <location>
        <position position="229"/>
    </location>
</feature>
<dbReference type="Proteomes" id="UP001219525">
    <property type="component" value="Unassembled WGS sequence"/>
</dbReference>
<gene>
    <name evidence="1" type="ORF">GGX14DRAFT_547119</name>
</gene>
<reference evidence="1" key="1">
    <citation type="submission" date="2023-03" db="EMBL/GenBank/DDBJ databases">
        <title>Massive genome expansion in bonnet fungi (Mycena s.s.) driven by repeated elements and novel gene families across ecological guilds.</title>
        <authorList>
            <consortium name="Lawrence Berkeley National Laboratory"/>
            <person name="Harder C.B."/>
            <person name="Miyauchi S."/>
            <person name="Viragh M."/>
            <person name="Kuo A."/>
            <person name="Thoen E."/>
            <person name="Andreopoulos B."/>
            <person name="Lu D."/>
            <person name="Skrede I."/>
            <person name="Drula E."/>
            <person name="Henrissat B."/>
            <person name="Morin E."/>
            <person name="Kohler A."/>
            <person name="Barry K."/>
            <person name="LaButti K."/>
            <person name="Morin E."/>
            <person name="Salamov A."/>
            <person name="Lipzen A."/>
            <person name="Mereny Z."/>
            <person name="Hegedus B."/>
            <person name="Baldrian P."/>
            <person name="Stursova M."/>
            <person name="Weitz H."/>
            <person name="Taylor A."/>
            <person name="Grigoriev I.V."/>
            <person name="Nagy L.G."/>
            <person name="Martin F."/>
            <person name="Kauserud H."/>
        </authorList>
    </citation>
    <scope>NUCLEOTIDE SEQUENCE</scope>
    <source>
        <strain evidence="1">9144</strain>
    </source>
</reference>
<dbReference type="EMBL" id="JARJCW010000180">
    <property type="protein sequence ID" value="KAJ7189373.1"/>
    <property type="molecule type" value="Genomic_DNA"/>
</dbReference>
<keyword evidence="2" id="KW-1185">Reference proteome</keyword>
<comment type="caution">
    <text evidence="1">The sequence shown here is derived from an EMBL/GenBank/DDBJ whole genome shotgun (WGS) entry which is preliminary data.</text>
</comment>
<protein>
    <submittedName>
        <fullName evidence="1">Uncharacterized protein</fullName>
    </submittedName>
</protein>
<accession>A0AAD6UKQ6</accession>